<gene>
    <name evidence="1" type="ORF">V6N11_013025</name>
</gene>
<reference evidence="1 2" key="1">
    <citation type="journal article" date="2024" name="G3 (Bethesda)">
        <title>Genome assembly of Hibiscus sabdariffa L. provides insights into metabolisms of medicinal natural products.</title>
        <authorList>
            <person name="Kim T."/>
        </authorList>
    </citation>
    <scope>NUCLEOTIDE SEQUENCE [LARGE SCALE GENOMIC DNA]</scope>
    <source>
        <strain evidence="1">TK-2024</strain>
        <tissue evidence="1">Old leaves</tissue>
    </source>
</reference>
<dbReference type="EMBL" id="JBBPBN010000174">
    <property type="protein sequence ID" value="KAK8973868.1"/>
    <property type="molecule type" value="Genomic_DNA"/>
</dbReference>
<accession>A0ABR2NCH8</accession>
<keyword evidence="2" id="KW-1185">Reference proteome</keyword>
<evidence type="ECO:0000313" key="1">
    <source>
        <dbReference type="EMBL" id="KAK8973868.1"/>
    </source>
</evidence>
<comment type="caution">
    <text evidence="1">The sequence shown here is derived from an EMBL/GenBank/DDBJ whole genome shotgun (WGS) entry which is preliminary data.</text>
</comment>
<name>A0ABR2NCH8_9ROSI</name>
<protein>
    <recommendedName>
        <fullName evidence="3">RNase H type-1 domain-containing protein</fullName>
    </recommendedName>
</protein>
<dbReference type="Proteomes" id="UP001396334">
    <property type="component" value="Unassembled WGS sequence"/>
</dbReference>
<organism evidence="1 2">
    <name type="scientific">Hibiscus sabdariffa</name>
    <name type="common">roselle</name>
    <dbReference type="NCBI Taxonomy" id="183260"/>
    <lineage>
        <taxon>Eukaryota</taxon>
        <taxon>Viridiplantae</taxon>
        <taxon>Streptophyta</taxon>
        <taxon>Embryophyta</taxon>
        <taxon>Tracheophyta</taxon>
        <taxon>Spermatophyta</taxon>
        <taxon>Magnoliopsida</taxon>
        <taxon>eudicotyledons</taxon>
        <taxon>Gunneridae</taxon>
        <taxon>Pentapetalae</taxon>
        <taxon>rosids</taxon>
        <taxon>malvids</taxon>
        <taxon>Malvales</taxon>
        <taxon>Malvaceae</taxon>
        <taxon>Malvoideae</taxon>
        <taxon>Hibiscus</taxon>
    </lineage>
</organism>
<proteinExistence type="predicted"/>
<evidence type="ECO:0008006" key="3">
    <source>
        <dbReference type="Google" id="ProtNLM"/>
    </source>
</evidence>
<sequence>MMTKPVVSGGCYTTRLGFGSSLSLPIGTGSLMLAELSTVEYVVDMFLKSSWGGTHKLIVEIDCSNVFCWVLNPSKSPMCFSIRFQALSYKFLRFGMRILYVSRACNMEADSLAERAIGDG</sequence>
<evidence type="ECO:0000313" key="2">
    <source>
        <dbReference type="Proteomes" id="UP001396334"/>
    </source>
</evidence>